<evidence type="ECO:0000313" key="2">
    <source>
        <dbReference type="EMBL" id="VWP01109.1"/>
    </source>
</evidence>
<sequence length="353" mass="39355">MPDDSRPSKRSRVDEAATSGDSSVTPLDDLKRDPDIWLEDGNIVIVARDVAFRTYRGLLTKQSTVFADMFGAGDLAADESLDGCPVVRLPDAPSDLKHLLHSLVPSTGRTLLQCKRPIAFPELFAIIRLSHKYNIEDLLGQGLHILKTLYTTSFRQFEGDAYRHANLQYPHPEYHIGAVNLARLTNNLSILPVALYHCCGLSGKVMDGWTRDTGETEFLSAQDIRAVITGRDQLARKGFRTLLNIFDEDTSSGCTQPGVCMIGLAGLIRSVRWDGAGEYDILDSWKPVIKRFTKELGLCKPCRDRLVKRDLKERREVWEKLPSLFGLSKDDCQWNKPVGGDDSESNSGESDSD</sequence>
<reference evidence="2" key="1">
    <citation type="submission" date="2019-10" db="EMBL/GenBank/DDBJ databases">
        <authorList>
            <person name="Nor Muhammad N."/>
        </authorList>
    </citation>
    <scope>NUCLEOTIDE SEQUENCE</scope>
</reference>
<accession>A0A5K1K623</accession>
<dbReference type="EMBL" id="LR729112">
    <property type="protein sequence ID" value="VWP01109.1"/>
    <property type="molecule type" value="Genomic_DNA"/>
</dbReference>
<evidence type="ECO:0000256" key="1">
    <source>
        <dbReference type="SAM" id="MobiDB-lite"/>
    </source>
</evidence>
<organism evidence="2">
    <name type="scientific">Ganoderma boninense</name>
    <dbReference type="NCBI Taxonomy" id="34458"/>
    <lineage>
        <taxon>Eukaryota</taxon>
        <taxon>Fungi</taxon>
        <taxon>Dikarya</taxon>
        <taxon>Basidiomycota</taxon>
        <taxon>Agaricomycotina</taxon>
        <taxon>Agaricomycetes</taxon>
        <taxon>Polyporales</taxon>
        <taxon>Polyporaceae</taxon>
        <taxon>Ganoderma</taxon>
    </lineage>
</organism>
<feature type="compositionally biased region" description="Basic and acidic residues" evidence="1">
    <location>
        <begin position="1"/>
        <end position="15"/>
    </location>
</feature>
<feature type="region of interest" description="Disordered" evidence="1">
    <location>
        <begin position="1"/>
        <end position="27"/>
    </location>
</feature>
<protein>
    <submittedName>
        <fullName evidence="2">Two-component-like hybrid sensor histidine kinase 1</fullName>
    </submittedName>
</protein>
<dbReference type="AlphaFoldDB" id="A0A5K1K623"/>
<dbReference type="GO" id="GO:0016301">
    <property type="term" value="F:kinase activity"/>
    <property type="evidence" value="ECO:0007669"/>
    <property type="project" value="UniProtKB-KW"/>
</dbReference>
<proteinExistence type="predicted"/>
<gene>
    <name evidence="2" type="primary">Q1A1Y7</name>
</gene>
<keyword evidence="2" id="KW-0418">Kinase</keyword>
<keyword evidence="2" id="KW-0808">Transferase</keyword>
<feature type="region of interest" description="Disordered" evidence="1">
    <location>
        <begin position="327"/>
        <end position="353"/>
    </location>
</feature>
<name>A0A5K1K623_9APHY</name>